<keyword evidence="6 8" id="KW-0472">Membrane</keyword>
<evidence type="ECO:0000313" key="11">
    <source>
        <dbReference type="Proteomes" id="UP000053815"/>
    </source>
</evidence>
<dbReference type="EMBL" id="DF836510">
    <property type="protein sequence ID" value="GAN08752.1"/>
    <property type="molecule type" value="Genomic_DNA"/>
</dbReference>
<dbReference type="PANTHER" id="PTHR12226:SF2">
    <property type="entry name" value="MANNOSE-P-DOLICHOL UTILIZATION DEFECT 1 PROTEIN"/>
    <property type="match status" value="1"/>
</dbReference>
<protein>
    <recommendedName>
        <fullName evidence="8">Mannose-P-dolichol utilization defect 1 protein homolog</fullName>
    </recommendedName>
</protein>
<evidence type="ECO:0000256" key="2">
    <source>
        <dbReference type="ARBA" id="ARBA00022448"/>
    </source>
</evidence>
<sequence length="247" mass="26905">MQLPAILREPAVGLIGEKCYVSLIENLNIQDVDCIKYSISKGLGLGIVLGGSIVKVPQILTILRNKSAEGLSLASFLLEALSYSITLSYNMRQGNPFSTYGEIMFIYIQNIIITSLIFYFGRQPAKMVAALIGLVSVFWALNNAALVPAVAMSSLFAATIPLNLASKIPQIYSNFKNKSTGQLSVFTVVNYFVGSSIRVFTTMTEVDDPIMLFGGLLASSFNAILLLQVILYWNNSGSKKKGHSKLD</sequence>
<evidence type="ECO:0000256" key="8">
    <source>
        <dbReference type="PIRNR" id="PIRNR023381"/>
    </source>
</evidence>
<dbReference type="Pfam" id="PF04193">
    <property type="entry name" value="PQ-loop"/>
    <property type="match status" value="2"/>
</dbReference>
<keyword evidence="2" id="KW-0813">Transport</keyword>
<reference evidence="10" key="1">
    <citation type="submission" date="2014-09" db="EMBL/GenBank/DDBJ databases">
        <title>Draft genome sequence of an oleaginous Mucoromycotina fungus Mucor ambiguus NBRC6742.</title>
        <authorList>
            <person name="Takeda I."/>
            <person name="Yamane N."/>
            <person name="Morita T."/>
            <person name="Tamano K."/>
            <person name="Machida M."/>
            <person name="Baker S."/>
            <person name="Koike H."/>
        </authorList>
    </citation>
    <scope>NUCLEOTIDE SEQUENCE</scope>
    <source>
        <strain evidence="10">NBRC 6742</strain>
    </source>
</reference>
<evidence type="ECO:0000256" key="1">
    <source>
        <dbReference type="ARBA" id="ARBA00004141"/>
    </source>
</evidence>
<evidence type="ECO:0000256" key="4">
    <source>
        <dbReference type="ARBA" id="ARBA00022737"/>
    </source>
</evidence>
<dbReference type="GO" id="GO:0016020">
    <property type="term" value="C:membrane"/>
    <property type="evidence" value="ECO:0007669"/>
    <property type="project" value="UniProtKB-SubCell"/>
</dbReference>
<feature type="transmembrane region" description="Helical" evidence="9">
    <location>
        <begin position="210"/>
        <end position="233"/>
    </location>
</feature>
<evidence type="ECO:0000313" key="10">
    <source>
        <dbReference type="EMBL" id="GAN08752.1"/>
    </source>
</evidence>
<evidence type="ECO:0000256" key="6">
    <source>
        <dbReference type="ARBA" id="ARBA00023136"/>
    </source>
</evidence>
<organism evidence="10">
    <name type="scientific">Mucor ambiguus</name>
    <dbReference type="NCBI Taxonomy" id="91626"/>
    <lineage>
        <taxon>Eukaryota</taxon>
        <taxon>Fungi</taxon>
        <taxon>Fungi incertae sedis</taxon>
        <taxon>Mucoromycota</taxon>
        <taxon>Mucoromycotina</taxon>
        <taxon>Mucoromycetes</taxon>
        <taxon>Mucorales</taxon>
        <taxon>Mucorineae</taxon>
        <taxon>Mucoraceae</taxon>
        <taxon>Mucor</taxon>
    </lineage>
</organism>
<accession>A0A0C9MYR6</accession>
<name>A0A0C9MYR6_9FUNG</name>
<comment type="similarity">
    <text evidence="7 8">Belongs to the MPDU1 (TC 2.A.43.3) family.</text>
</comment>
<evidence type="ECO:0000256" key="3">
    <source>
        <dbReference type="ARBA" id="ARBA00022692"/>
    </source>
</evidence>
<dbReference type="OrthoDB" id="271506at2759"/>
<evidence type="ECO:0000256" key="5">
    <source>
        <dbReference type="ARBA" id="ARBA00022989"/>
    </source>
</evidence>
<evidence type="ECO:0000256" key="9">
    <source>
        <dbReference type="SAM" id="Phobius"/>
    </source>
</evidence>
<dbReference type="InterPro" id="IPR006603">
    <property type="entry name" value="PQ-loop_rpt"/>
</dbReference>
<proteinExistence type="inferred from homology"/>
<dbReference type="InterPro" id="IPR016817">
    <property type="entry name" value="MannP-dilichol_defect-1"/>
</dbReference>
<dbReference type="Gene3D" id="1.20.1280.290">
    <property type="match status" value="2"/>
</dbReference>
<comment type="subcellular location">
    <subcellularLocation>
        <location evidence="1 8">Membrane</location>
        <topology evidence="1 8">Multi-pass membrane protein</topology>
    </subcellularLocation>
</comment>
<dbReference type="FunFam" id="1.20.1280.290:FF:000006">
    <property type="entry name" value="mannose-P-dolichol utilization defect 1 protein"/>
    <property type="match status" value="1"/>
</dbReference>
<dbReference type="AlphaFoldDB" id="A0A0C9MYR6"/>
<dbReference type="SMART" id="SM00679">
    <property type="entry name" value="CTNS"/>
    <property type="match status" value="2"/>
</dbReference>
<gene>
    <name evidence="10" type="ORF">MAM1_0221c08268</name>
</gene>
<dbReference type="PANTHER" id="PTHR12226">
    <property type="entry name" value="MANNOSE-P-DOLICHOL UTILIZATION DEFECT 1 LEC35 -RELATED"/>
    <property type="match status" value="1"/>
</dbReference>
<keyword evidence="11" id="KW-1185">Reference proteome</keyword>
<evidence type="ECO:0000256" key="7">
    <source>
        <dbReference type="ARBA" id="ARBA00038475"/>
    </source>
</evidence>
<keyword evidence="4" id="KW-0677">Repeat</keyword>
<feature type="transmembrane region" description="Helical" evidence="9">
    <location>
        <begin position="128"/>
        <end position="151"/>
    </location>
</feature>
<keyword evidence="3 8" id="KW-0812">Transmembrane</keyword>
<feature type="transmembrane region" description="Helical" evidence="9">
    <location>
        <begin position="103"/>
        <end position="121"/>
    </location>
</feature>
<dbReference type="Proteomes" id="UP000053815">
    <property type="component" value="Unassembled WGS sequence"/>
</dbReference>
<keyword evidence="5 8" id="KW-1133">Transmembrane helix</keyword>
<dbReference type="PIRSF" id="PIRSF023381">
    <property type="entry name" value="MannP-dilichol_defect-1p"/>
    <property type="match status" value="1"/>
</dbReference>